<accession>A0A6C0D5G4</accession>
<evidence type="ECO:0000256" key="1">
    <source>
        <dbReference type="SAM" id="MobiDB-lite"/>
    </source>
</evidence>
<proteinExistence type="predicted"/>
<name>A0A6C0D5G4_9ZZZZ</name>
<protein>
    <submittedName>
        <fullName evidence="3">Uncharacterized protein</fullName>
    </submittedName>
</protein>
<keyword evidence="2" id="KW-1133">Transmembrane helix</keyword>
<reference evidence="3" key="1">
    <citation type="journal article" date="2020" name="Nature">
        <title>Giant virus diversity and host interactions through global metagenomics.</title>
        <authorList>
            <person name="Schulz F."/>
            <person name="Roux S."/>
            <person name="Paez-Espino D."/>
            <person name="Jungbluth S."/>
            <person name="Walsh D.A."/>
            <person name="Denef V.J."/>
            <person name="McMahon K.D."/>
            <person name="Konstantinidis K.T."/>
            <person name="Eloe-Fadrosh E.A."/>
            <person name="Kyrpides N.C."/>
            <person name="Woyke T."/>
        </authorList>
    </citation>
    <scope>NUCLEOTIDE SEQUENCE</scope>
    <source>
        <strain evidence="3">GVMAG-M-3300023174-129</strain>
    </source>
</reference>
<organism evidence="3">
    <name type="scientific">viral metagenome</name>
    <dbReference type="NCBI Taxonomy" id="1070528"/>
    <lineage>
        <taxon>unclassified sequences</taxon>
        <taxon>metagenomes</taxon>
        <taxon>organismal metagenomes</taxon>
    </lineage>
</organism>
<dbReference type="EMBL" id="MN739543">
    <property type="protein sequence ID" value="QHT12276.1"/>
    <property type="molecule type" value="Genomic_DNA"/>
</dbReference>
<keyword evidence="2" id="KW-0472">Membrane</keyword>
<sequence>MSGTLLSDLDSSPSNDDNAVQRILNEMNGSAMAPPPMPQQQMQPPHVQTRQPQAPVQVINSPNPNSTVQHSMDNMPPTAHMIGMDHPTNADFSAMMNQRPMQQYGPPSQQWNMYNQVQNHQQPMPNYYGYNKSWTADIIKEAKIPVFVALLFFFFSLPIVNVMVSYYFPYLVKGTGDLTTTGLFIKSILAGCSFWILHRVIAPLLTSS</sequence>
<evidence type="ECO:0000256" key="2">
    <source>
        <dbReference type="SAM" id="Phobius"/>
    </source>
</evidence>
<keyword evidence="2" id="KW-0812">Transmembrane</keyword>
<feature type="region of interest" description="Disordered" evidence="1">
    <location>
        <begin position="28"/>
        <end position="53"/>
    </location>
</feature>
<evidence type="ECO:0000313" key="3">
    <source>
        <dbReference type="EMBL" id="QHT12276.1"/>
    </source>
</evidence>
<feature type="transmembrane region" description="Helical" evidence="2">
    <location>
        <begin position="146"/>
        <end position="168"/>
    </location>
</feature>
<dbReference type="AlphaFoldDB" id="A0A6C0D5G4"/>